<dbReference type="RefSeq" id="WP_123352748.1">
    <property type="nucleotide sequence ID" value="NZ_CP027432.2"/>
</dbReference>
<dbReference type="GO" id="GO:0005886">
    <property type="term" value="C:plasma membrane"/>
    <property type="evidence" value="ECO:0007669"/>
    <property type="project" value="UniProtKB-SubCell"/>
</dbReference>
<dbReference type="PRINTS" id="PR00953">
    <property type="entry name" value="TYPE3IMRPROT"/>
</dbReference>
<evidence type="ECO:0000256" key="4">
    <source>
        <dbReference type="ARBA" id="ARBA00022475"/>
    </source>
</evidence>
<evidence type="ECO:0000313" key="14">
    <source>
        <dbReference type="Proteomes" id="UP000298805"/>
    </source>
</evidence>
<reference evidence="14" key="1">
    <citation type="submission" date="2018-03" db="EMBL/GenBank/DDBJ databases">
        <title>A comparative analysis of the Nautiliaceae.</title>
        <authorList>
            <person name="Grosche A."/>
            <person name="Smedile F."/>
            <person name="Vetriani C."/>
        </authorList>
    </citation>
    <scope>NUCLEOTIDE SEQUENCE [LARGE SCALE GENOMIC DNA]</scope>
    <source>
        <strain evidence="14">TB6</strain>
    </source>
</reference>
<keyword evidence="6 10" id="KW-1133">Transmembrane helix</keyword>
<protein>
    <recommendedName>
        <fullName evidence="3 9">Flagellar biosynthetic protein FliR</fullName>
    </recommendedName>
</protein>
<evidence type="ECO:0000256" key="6">
    <source>
        <dbReference type="ARBA" id="ARBA00022989"/>
    </source>
</evidence>
<keyword evidence="4 10" id="KW-1003">Cell membrane</keyword>
<keyword evidence="7 10" id="KW-0472">Membrane</keyword>
<evidence type="ECO:0000256" key="5">
    <source>
        <dbReference type="ARBA" id="ARBA00022692"/>
    </source>
</evidence>
<evidence type="ECO:0000256" key="1">
    <source>
        <dbReference type="ARBA" id="ARBA00002578"/>
    </source>
</evidence>
<feature type="transmembrane region" description="Helical" evidence="10">
    <location>
        <begin position="69"/>
        <end position="91"/>
    </location>
</feature>
<reference evidence="11" key="3">
    <citation type="submission" date="2019-06" db="EMBL/GenBank/DDBJ databases">
        <title>A comparative analysis of the Nautiliaceae.</title>
        <authorList>
            <person name="Grosche A."/>
            <person name="Smedile F."/>
            <person name="Vetriani C."/>
        </authorList>
    </citation>
    <scope>NUCLEOTIDE SEQUENCE</scope>
    <source>
        <strain evidence="11">TB6</strain>
    </source>
</reference>
<accession>A0AAJ4RC91</accession>
<feature type="transmembrane region" description="Helical" evidence="10">
    <location>
        <begin position="127"/>
        <end position="148"/>
    </location>
</feature>
<dbReference type="InterPro" id="IPR006303">
    <property type="entry name" value="FliR"/>
</dbReference>
<dbReference type="PANTHER" id="PTHR30065">
    <property type="entry name" value="FLAGELLAR BIOSYNTHETIC PROTEIN FLIR"/>
    <property type="match status" value="1"/>
</dbReference>
<dbReference type="Proteomes" id="UP000272781">
    <property type="component" value="Unassembled WGS sequence"/>
</dbReference>
<keyword evidence="12" id="KW-0282">Flagellum</keyword>
<evidence type="ECO:0000256" key="2">
    <source>
        <dbReference type="ARBA" id="ARBA00009772"/>
    </source>
</evidence>
<evidence type="ECO:0000256" key="8">
    <source>
        <dbReference type="ARBA" id="ARBA00023143"/>
    </source>
</evidence>
<proteinExistence type="inferred from homology"/>
<keyword evidence="12" id="KW-0966">Cell projection</keyword>
<evidence type="ECO:0000256" key="7">
    <source>
        <dbReference type="ARBA" id="ARBA00023136"/>
    </source>
</evidence>
<dbReference type="Proteomes" id="UP000298805">
    <property type="component" value="Chromosome"/>
</dbReference>
<dbReference type="GO" id="GO:0009425">
    <property type="term" value="C:bacterial-type flagellum basal body"/>
    <property type="evidence" value="ECO:0007669"/>
    <property type="project" value="UniProtKB-SubCell"/>
</dbReference>
<keyword evidence="8 10" id="KW-0975">Bacterial flagellum</keyword>
<dbReference type="GO" id="GO:0044780">
    <property type="term" value="P:bacterial-type flagellum assembly"/>
    <property type="evidence" value="ECO:0007669"/>
    <property type="project" value="UniProtKB-UniRule"/>
</dbReference>
<evidence type="ECO:0000256" key="3">
    <source>
        <dbReference type="ARBA" id="ARBA00021717"/>
    </source>
</evidence>
<feature type="transmembrane region" description="Helical" evidence="10">
    <location>
        <begin position="212"/>
        <end position="232"/>
    </location>
</feature>
<keyword evidence="5 10" id="KW-0812">Transmembrane</keyword>
<gene>
    <name evidence="11" type="primary">fliR</name>
    <name evidence="11" type="ORF">C6V80_07540</name>
    <name evidence="12" type="ORF">EDC58_1353</name>
</gene>
<dbReference type="PANTHER" id="PTHR30065:SF8">
    <property type="entry name" value="FLAGELLAR BIOSYNTHETIC PROTEIN FLIR"/>
    <property type="match status" value="1"/>
</dbReference>
<sequence>MEIINWLTPVNVVTFLLLFIRISSFLSFMPFFNYVNIPMSAKAALSIWLSVLFFPIVPKITFEINLLNLMLAIFNEVAFAFFVGMALQLIFDILKYAAEQISFVMGFTMANVIDPNFGTQSTILSQFFTWVAILVFLSLGGDHLEILFMSKTFESLPFGAFFNYHNVYEYFVVYMGKYFMIGIGLAFPILAISLMSDIIFGMIMKTMPQFNLLVVGFPIKIGISFIVLIVILSSMMNVFSNEIAQAFRAIMHFIG</sequence>
<reference evidence="12 13" key="2">
    <citation type="submission" date="2018-11" db="EMBL/GenBank/DDBJ databases">
        <title>Genomic Encyclopedia of Type Strains, Phase IV (KMG-IV): sequencing the most valuable type-strain genomes for metagenomic binning, comparative biology and taxonomic classification.</title>
        <authorList>
            <person name="Goeker M."/>
        </authorList>
    </citation>
    <scope>NUCLEOTIDE SEQUENCE [LARGE SCALE GENOMIC DNA]</scope>
    <source>
        <strain evidence="12 13">DSM 27783</strain>
    </source>
</reference>
<dbReference type="EMBL" id="RJVK01000003">
    <property type="protein sequence ID" value="ROR39413.1"/>
    <property type="molecule type" value="Genomic_DNA"/>
</dbReference>
<comment type="subcellular location">
    <subcellularLocation>
        <location evidence="10">Cell membrane</location>
        <topology evidence="10">Multi-pass membrane protein</topology>
    </subcellularLocation>
    <subcellularLocation>
        <location evidence="10">Bacterial flagellum basal body</location>
    </subcellularLocation>
</comment>
<dbReference type="GO" id="GO:0006605">
    <property type="term" value="P:protein targeting"/>
    <property type="evidence" value="ECO:0007669"/>
    <property type="project" value="UniProtKB-UniRule"/>
</dbReference>
<feature type="transmembrane region" description="Helical" evidence="10">
    <location>
        <begin position="178"/>
        <end position="200"/>
    </location>
</feature>
<evidence type="ECO:0000256" key="9">
    <source>
        <dbReference type="NCBIfam" id="TIGR01400"/>
    </source>
</evidence>
<name>A0AAJ4RC91_9BACT</name>
<dbReference type="NCBIfam" id="TIGR01400">
    <property type="entry name" value="fliR"/>
    <property type="match status" value="1"/>
</dbReference>
<keyword evidence="14" id="KW-1185">Reference proteome</keyword>
<evidence type="ECO:0000313" key="11">
    <source>
        <dbReference type="EMBL" id="QCI28825.1"/>
    </source>
</evidence>
<comment type="similarity">
    <text evidence="2 10">Belongs to the FliR/MopE/SpaR family.</text>
</comment>
<keyword evidence="12" id="KW-0969">Cilium</keyword>
<feature type="transmembrane region" description="Helical" evidence="10">
    <location>
        <begin position="39"/>
        <end position="57"/>
    </location>
</feature>
<evidence type="ECO:0000313" key="13">
    <source>
        <dbReference type="Proteomes" id="UP000272781"/>
    </source>
</evidence>
<dbReference type="Pfam" id="PF01311">
    <property type="entry name" value="Bac_export_1"/>
    <property type="match status" value="1"/>
</dbReference>
<organism evidence="12 13">
    <name type="scientific">Caminibacter pacificus</name>
    <dbReference type="NCBI Taxonomy" id="1424653"/>
    <lineage>
        <taxon>Bacteria</taxon>
        <taxon>Pseudomonadati</taxon>
        <taxon>Campylobacterota</taxon>
        <taxon>Epsilonproteobacteria</taxon>
        <taxon>Nautiliales</taxon>
        <taxon>Nautiliaceae</taxon>
        <taxon>Caminibacter</taxon>
    </lineage>
</organism>
<dbReference type="AlphaFoldDB" id="A0AAJ4RC91"/>
<evidence type="ECO:0000256" key="10">
    <source>
        <dbReference type="RuleBase" id="RU362071"/>
    </source>
</evidence>
<comment type="function">
    <text evidence="1 10">Role in flagellar biosynthesis.</text>
</comment>
<feature type="transmembrane region" description="Helical" evidence="10">
    <location>
        <begin position="12"/>
        <end position="33"/>
    </location>
</feature>
<evidence type="ECO:0000313" key="12">
    <source>
        <dbReference type="EMBL" id="ROR39413.1"/>
    </source>
</evidence>
<dbReference type="InterPro" id="IPR002010">
    <property type="entry name" value="T3SS_IM_R"/>
</dbReference>
<dbReference type="EMBL" id="CP027432">
    <property type="protein sequence ID" value="QCI28825.1"/>
    <property type="molecule type" value="Genomic_DNA"/>
</dbReference>